<evidence type="ECO:0000256" key="1">
    <source>
        <dbReference type="SAM" id="MobiDB-lite"/>
    </source>
</evidence>
<accession>A0AAN8NFW7</accession>
<proteinExistence type="predicted"/>
<feature type="compositionally biased region" description="Low complexity" evidence="1">
    <location>
        <begin position="95"/>
        <end position="107"/>
    </location>
</feature>
<name>A0AAN8NFW7_9PEZI</name>
<reference evidence="2 3" key="1">
    <citation type="submission" date="2019-10" db="EMBL/GenBank/DDBJ databases">
        <authorList>
            <person name="Palmer J.M."/>
        </authorList>
    </citation>
    <scope>NUCLEOTIDE SEQUENCE [LARGE SCALE GENOMIC DNA]</scope>
    <source>
        <strain evidence="2 3">TWF506</strain>
    </source>
</reference>
<organism evidence="2 3">
    <name type="scientific">Arthrobotrys conoides</name>
    <dbReference type="NCBI Taxonomy" id="74498"/>
    <lineage>
        <taxon>Eukaryota</taxon>
        <taxon>Fungi</taxon>
        <taxon>Dikarya</taxon>
        <taxon>Ascomycota</taxon>
        <taxon>Pezizomycotina</taxon>
        <taxon>Orbiliomycetes</taxon>
        <taxon>Orbiliales</taxon>
        <taxon>Orbiliaceae</taxon>
        <taxon>Arthrobotrys</taxon>
    </lineage>
</organism>
<gene>
    <name evidence="2" type="ORF">TWF506_009688</name>
</gene>
<comment type="caution">
    <text evidence="2">The sequence shown here is derived from an EMBL/GenBank/DDBJ whole genome shotgun (WGS) entry which is preliminary data.</text>
</comment>
<evidence type="ECO:0000313" key="2">
    <source>
        <dbReference type="EMBL" id="KAK6510585.1"/>
    </source>
</evidence>
<dbReference type="AlphaFoldDB" id="A0AAN8NFW7"/>
<feature type="region of interest" description="Disordered" evidence="1">
    <location>
        <begin position="37"/>
        <end position="59"/>
    </location>
</feature>
<sequence length="131" mass="13935">MINTWSYSECALGIIGASVPALKPVLRKIFQILGGTRWTNSSGGGPQDRSGQSGSLPHHIAIEENKRRINNLHLAETGETENSKCLKSDSRTRTDSSGSGSAQTQSTLIARPEVSAPLAAKLRMSGCRNTG</sequence>
<feature type="compositionally biased region" description="Basic and acidic residues" evidence="1">
    <location>
        <begin position="81"/>
        <end position="94"/>
    </location>
</feature>
<protein>
    <submittedName>
        <fullName evidence="2">Uncharacterized protein</fullName>
    </submittedName>
</protein>
<keyword evidence="3" id="KW-1185">Reference proteome</keyword>
<dbReference type="Proteomes" id="UP001307849">
    <property type="component" value="Unassembled WGS sequence"/>
</dbReference>
<dbReference type="EMBL" id="JAVHJM010000007">
    <property type="protein sequence ID" value="KAK6510585.1"/>
    <property type="molecule type" value="Genomic_DNA"/>
</dbReference>
<evidence type="ECO:0000313" key="3">
    <source>
        <dbReference type="Proteomes" id="UP001307849"/>
    </source>
</evidence>
<feature type="region of interest" description="Disordered" evidence="1">
    <location>
        <begin position="74"/>
        <end position="114"/>
    </location>
</feature>